<keyword evidence="10" id="KW-0159">Chromosome partition</keyword>
<keyword evidence="16" id="KW-0137">Centromere</keyword>
<feature type="compositionally biased region" description="Polar residues" evidence="20">
    <location>
        <begin position="455"/>
        <end position="470"/>
    </location>
</feature>
<evidence type="ECO:0000256" key="19">
    <source>
        <dbReference type="SAM" id="Coils"/>
    </source>
</evidence>
<evidence type="ECO:0000256" key="1">
    <source>
        <dbReference type="ARBA" id="ARBA00004123"/>
    </source>
</evidence>
<feature type="region of interest" description="Disordered" evidence="20">
    <location>
        <begin position="314"/>
        <end position="348"/>
    </location>
</feature>
<keyword evidence="7" id="KW-0132">Cell division</keyword>
<evidence type="ECO:0000256" key="6">
    <source>
        <dbReference type="ARBA" id="ARBA00022490"/>
    </source>
</evidence>
<keyword evidence="9" id="KW-0498">Mitosis</keyword>
<evidence type="ECO:0000256" key="11">
    <source>
        <dbReference type="ARBA" id="ARBA00022838"/>
    </source>
</evidence>
<evidence type="ECO:0000256" key="16">
    <source>
        <dbReference type="ARBA" id="ARBA00023328"/>
    </source>
</evidence>
<evidence type="ECO:0000256" key="10">
    <source>
        <dbReference type="ARBA" id="ARBA00022829"/>
    </source>
</evidence>
<feature type="compositionally biased region" description="Polar residues" evidence="20">
    <location>
        <begin position="424"/>
        <end position="442"/>
    </location>
</feature>
<comment type="caution">
    <text evidence="21">The sequence shown here is derived from an EMBL/GenBank/DDBJ whole genome shotgun (WGS) entry which is preliminary data.</text>
</comment>
<organism evidence="21 22">
    <name type="scientific">Ceratocystis pirilliformis</name>
    <dbReference type="NCBI Taxonomy" id="259994"/>
    <lineage>
        <taxon>Eukaryota</taxon>
        <taxon>Fungi</taxon>
        <taxon>Dikarya</taxon>
        <taxon>Ascomycota</taxon>
        <taxon>Pezizomycotina</taxon>
        <taxon>Sordariomycetes</taxon>
        <taxon>Hypocreomycetidae</taxon>
        <taxon>Microascales</taxon>
        <taxon>Ceratocystidaceae</taxon>
        <taxon>Ceratocystis</taxon>
    </lineage>
</organism>
<keyword evidence="5" id="KW-0158">Chromosome</keyword>
<feature type="compositionally biased region" description="Polar residues" evidence="20">
    <location>
        <begin position="148"/>
        <end position="167"/>
    </location>
</feature>
<name>A0ABR3YZ11_9PEZI</name>
<dbReference type="InterPro" id="IPR013966">
    <property type="entry name" value="Spc34"/>
</dbReference>
<evidence type="ECO:0000313" key="22">
    <source>
        <dbReference type="Proteomes" id="UP001583280"/>
    </source>
</evidence>
<evidence type="ECO:0000256" key="7">
    <source>
        <dbReference type="ARBA" id="ARBA00022618"/>
    </source>
</evidence>
<keyword evidence="14" id="KW-0539">Nucleus</keyword>
<comment type="subcellular location">
    <subcellularLocation>
        <location evidence="3">Chromosome</location>
        <location evidence="3">Centromere</location>
        <location evidence="3">Kinetochore</location>
    </subcellularLocation>
    <subcellularLocation>
        <location evidence="2">Cytoplasm</location>
        <location evidence="2">Cytoskeleton</location>
        <location evidence="2">Spindle</location>
    </subcellularLocation>
    <subcellularLocation>
        <location evidence="1">Nucleus</location>
    </subcellularLocation>
</comment>
<feature type="region of interest" description="Disordered" evidence="20">
    <location>
        <begin position="417"/>
        <end position="477"/>
    </location>
</feature>
<evidence type="ECO:0000256" key="17">
    <source>
        <dbReference type="ARBA" id="ARBA00044112"/>
    </source>
</evidence>
<evidence type="ECO:0000256" key="3">
    <source>
        <dbReference type="ARBA" id="ARBA00004629"/>
    </source>
</evidence>
<accession>A0ABR3YZ11</accession>
<evidence type="ECO:0000256" key="4">
    <source>
        <dbReference type="ARBA" id="ARBA00008491"/>
    </source>
</evidence>
<evidence type="ECO:0000256" key="18">
    <source>
        <dbReference type="ARBA" id="ARBA00044346"/>
    </source>
</evidence>
<dbReference type="Pfam" id="PF08657">
    <property type="entry name" value="DASH_Spc34"/>
    <property type="match status" value="2"/>
</dbReference>
<dbReference type="EMBL" id="JAWDJO010000107">
    <property type="protein sequence ID" value="KAL1893634.1"/>
    <property type="molecule type" value="Genomic_DNA"/>
</dbReference>
<feature type="coiled-coil region" evidence="19">
    <location>
        <begin position="592"/>
        <end position="633"/>
    </location>
</feature>
<evidence type="ECO:0000313" key="21">
    <source>
        <dbReference type="EMBL" id="KAL1893634.1"/>
    </source>
</evidence>
<sequence length="638" mass="71492">MSQSSHPATNPPKVVPPPVASPPQTPDIYPQSRMPGITEKSSSARPIFAQHASQFGLAQKLAFQRPQFSSSQFTTAFSSSLPEPNTIFPSTIFDLDTSSPQPLRRPAQSPFEFDEPCSWNSANPEDGHAVRFSRNRNLRHPQHRHRNLSQPRFTPSTGSSYPGNRTPFKISTPTVTVVESFCGIELEEIGSDFDPVLDNCEITILRPSSIEECVDPDYSHPRSRQAFVERDVISRMSNLNVGRSYESDSDLDEPEVRDFVKRQREIKRQTRMSHGSSIGKRPFSDRDDPDIEDLRSQYRKGTVLSESGFLGDRRIRRRVGERQPGSTADPQPERIPELEEPDTDDEDKHYDYSLDCELPYHGWEIMEVQSDDEDFENENDNGVLLFPPPRIFTNALLTNHDITSLIRDTEPHERALFSVPPTKKTPSITTFTSSTAGGNSALESDAPGKSKSRRQTVFNVTSGEVTTGPPTSRAAPRRNTAVAAVLGGELHDQLRRGERGTASARSGAGGGDVDVEVLLRGAEKLCTVYSPAGVAARISQIRNKHANLANTMAYYENKVAEQSLQLEAMNKDWMDEDGMKHGDEEENENDSIVITEEDLRAEEEEVRELDRKKRDLQNRLRAMEKDLGGLNAMRDNEW</sequence>
<evidence type="ECO:0000256" key="5">
    <source>
        <dbReference type="ARBA" id="ARBA00022454"/>
    </source>
</evidence>
<evidence type="ECO:0000256" key="9">
    <source>
        <dbReference type="ARBA" id="ARBA00022776"/>
    </source>
</evidence>
<feature type="region of interest" description="Disordered" evidence="20">
    <location>
        <begin position="140"/>
        <end position="167"/>
    </location>
</feature>
<feature type="region of interest" description="Disordered" evidence="20">
    <location>
        <begin position="262"/>
        <end position="298"/>
    </location>
</feature>
<keyword evidence="12 19" id="KW-0175">Coiled coil</keyword>
<keyword evidence="22" id="KW-1185">Reference proteome</keyword>
<feature type="compositionally biased region" description="Basic and acidic residues" evidence="20">
    <location>
        <begin position="282"/>
        <end position="296"/>
    </location>
</feature>
<protein>
    <recommendedName>
        <fullName evidence="17">DASH complex subunit SPC34</fullName>
    </recommendedName>
    <alternativeName>
        <fullName evidence="18">Outer kinetochore protein SPC34</fullName>
    </alternativeName>
</protein>
<evidence type="ECO:0000256" key="13">
    <source>
        <dbReference type="ARBA" id="ARBA00023212"/>
    </source>
</evidence>
<evidence type="ECO:0000256" key="20">
    <source>
        <dbReference type="SAM" id="MobiDB-lite"/>
    </source>
</evidence>
<gene>
    <name evidence="21" type="ORF">Cpir12675_004065</name>
</gene>
<proteinExistence type="inferred from homology"/>
<dbReference type="Proteomes" id="UP001583280">
    <property type="component" value="Unassembled WGS sequence"/>
</dbReference>
<evidence type="ECO:0000256" key="12">
    <source>
        <dbReference type="ARBA" id="ARBA00023054"/>
    </source>
</evidence>
<evidence type="ECO:0000256" key="2">
    <source>
        <dbReference type="ARBA" id="ARBA00004186"/>
    </source>
</evidence>
<comment type="similarity">
    <text evidence="4">Belongs to the DASH complex SPC34 family.</text>
</comment>
<keyword evidence="15" id="KW-0131">Cell cycle</keyword>
<evidence type="ECO:0000256" key="15">
    <source>
        <dbReference type="ARBA" id="ARBA00023306"/>
    </source>
</evidence>
<reference evidence="21 22" key="1">
    <citation type="journal article" date="2024" name="IMA Fungus">
        <title>IMA Genome - F19 : A genome assembly and annotation guide to empower mycologists, including annotated draft genome sequences of Ceratocystis pirilliformis, Diaporthe australafricana, Fusarium ophioides, Paecilomyces lecythidis, and Sporothrix stenoceras.</title>
        <authorList>
            <person name="Aylward J."/>
            <person name="Wilson A.M."/>
            <person name="Visagie C.M."/>
            <person name="Spraker J."/>
            <person name="Barnes I."/>
            <person name="Buitendag C."/>
            <person name="Ceriani C."/>
            <person name="Del Mar Angel L."/>
            <person name="du Plessis D."/>
            <person name="Fuchs T."/>
            <person name="Gasser K."/>
            <person name="Kramer D."/>
            <person name="Li W."/>
            <person name="Munsamy K."/>
            <person name="Piso A."/>
            <person name="Price J.L."/>
            <person name="Sonnekus B."/>
            <person name="Thomas C."/>
            <person name="van der Nest A."/>
            <person name="van Dijk A."/>
            <person name="van Heerden A."/>
            <person name="van Vuuren N."/>
            <person name="Yilmaz N."/>
            <person name="Duong T.A."/>
            <person name="van der Merwe N.A."/>
            <person name="Wingfield M.J."/>
            <person name="Wingfield B.D."/>
        </authorList>
    </citation>
    <scope>NUCLEOTIDE SEQUENCE [LARGE SCALE GENOMIC DNA]</scope>
    <source>
        <strain evidence="21 22">CMW 12675</strain>
    </source>
</reference>
<keyword evidence="6" id="KW-0963">Cytoplasm</keyword>
<evidence type="ECO:0000256" key="14">
    <source>
        <dbReference type="ARBA" id="ARBA00023242"/>
    </source>
</evidence>
<keyword evidence="8" id="KW-0493">Microtubule</keyword>
<evidence type="ECO:0000256" key="8">
    <source>
        <dbReference type="ARBA" id="ARBA00022701"/>
    </source>
</evidence>
<keyword evidence="11" id="KW-0995">Kinetochore</keyword>
<keyword evidence="13" id="KW-0206">Cytoskeleton</keyword>
<feature type="region of interest" description="Disordered" evidence="20">
    <location>
        <begin position="1"/>
        <end position="44"/>
    </location>
</feature>
<feature type="compositionally biased region" description="Pro residues" evidence="20">
    <location>
        <begin position="9"/>
        <end position="25"/>
    </location>
</feature>